<keyword evidence="4" id="KW-1185">Reference proteome</keyword>
<feature type="domain" description="Thiaminase-2/PQQC" evidence="2">
    <location>
        <begin position="25"/>
        <end position="154"/>
    </location>
</feature>
<dbReference type="Proteomes" id="UP001523219">
    <property type="component" value="Unassembled WGS sequence"/>
</dbReference>
<protein>
    <submittedName>
        <fullName evidence="3">Transcriptional regulator</fullName>
    </submittedName>
</protein>
<sequence length="219" mass="23739">MADSARQILAEMRSELAPVAGENTFVELVAAGGASQETLHRYANEEHLIFTSDWGSYLSLAGRSTAPDTRQFFMGLALGEAMGLPGLAVLSAALGVDEDARRTYEPMPLCQAYPAYTAWLSLNADPADVVAALLANFPGWCGYFATLAGALRKHHGLDDQACAFLDGLSTPNPQLEAQGIAILDQRLSEGWTPGTARRYARYMRTYDLLFWNSLVETTA</sequence>
<dbReference type="Gene3D" id="1.20.910.10">
    <property type="entry name" value="Heme oxygenase-like"/>
    <property type="match status" value="1"/>
</dbReference>
<evidence type="ECO:0000313" key="3">
    <source>
        <dbReference type="EMBL" id="MCN9244953.1"/>
    </source>
</evidence>
<reference evidence="3 4" key="1">
    <citation type="submission" date="2022-05" db="EMBL/GenBank/DDBJ databases">
        <title>Streptomyces sp. nov. RY43-2 isolated from soil of a peat swamp forest.</title>
        <authorList>
            <person name="Kanchanasin P."/>
            <person name="Tanasupawat S."/>
            <person name="Phongsopitanun W."/>
        </authorList>
    </citation>
    <scope>NUCLEOTIDE SEQUENCE [LARGE SCALE GENOMIC DNA]</scope>
    <source>
        <strain evidence="3 4">RY43-2</strain>
    </source>
</reference>
<dbReference type="InterPro" id="IPR004305">
    <property type="entry name" value="Thiaminase-2/PQQC"/>
</dbReference>
<dbReference type="Pfam" id="PF03070">
    <property type="entry name" value="TENA_THI-4"/>
    <property type="match status" value="1"/>
</dbReference>
<comment type="caution">
    <text evidence="3">The sequence shown here is derived from an EMBL/GenBank/DDBJ whole genome shotgun (WGS) entry which is preliminary data.</text>
</comment>
<dbReference type="RefSeq" id="WP_252429029.1">
    <property type="nucleotide sequence ID" value="NZ_JAMWMR010000060.1"/>
</dbReference>
<dbReference type="InterPro" id="IPR016084">
    <property type="entry name" value="Haem_Oase-like_multi-hlx"/>
</dbReference>
<proteinExistence type="predicted"/>
<gene>
    <name evidence="3" type="ORF">NGF19_29925</name>
</gene>
<dbReference type="SUPFAM" id="SSF48613">
    <property type="entry name" value="Heme oxygenase-like"/>
    <property type="match status" value="1"/>
</dbReference>
<name>A0ABT0ZMY2_9ACTN</name>
<dbReference type="EMBL" id="JAMWMR010000060">
    <property type="protein sequence ID" value="MCN9244953.1"/>
    <property type="molecule type" value="Genomic_DNA"/>
</dbReference>
<evidence type="ECO:0000256" key="1">
    <source>
        <dbReference type="ARBA" id="ARBA00004948"/>
    </source>
</evidence>
<evidence type="ECO:0000259" key="2">
    <source>
        <dbReference type="Pfam" id="PF03070"/>
    </source>
</evidence>
<evidence type="ECO:0000313" key="4">
    <source>
        <dbReference type="Proteomes" id="UP001523219"/>
    </source>
</evidence>
<organism evidence="3 4">
    <name type="scientific">Streptomyces macrolidinus</name>
    <dbReference type="NCBI Taxonomy" id="2952607"/>
    <lineage>
        <taxon>Bacteria</taxon>
        <taxon>Bacillati</taxon>
        <taxon>Actinomycetota</taxon>
        <taxon>Actinomycetes</taxon>
        <taxon>Kitasatosporales</taxon>
        <taxon>Streptomycetaceae</taxon>
        <taxon>Streptomyces</taxon>
    </lineage>
</organism>
<accession>A0ABT0ZMY2</accession>
<comment type="pathway">
    <text evidence="1">Cofactor biosynthesis; thiamine diphosphate biosynthesis.</text>
</comment>